<dbReference type="AlphaFoldDB" id="A0A426Z5R4"/>
<dbReference type="Proteomes" id="UP000287651">
    <property type="component" value="Unassembled WGS sequence"/>
</dbReference>
<dbReference type="EMBL" id="AMZH03008275">
    <property type="protein sequence ID" value="RRT59301.1"/>
    <property type="molecule type" value="Genomic_DNA"/>
</dbReference>
<evidence type="ECO:0000313" key="3">
    <source>
        <dbReference type="Proteomes" id="UP000287651"/>
    </source>
</evidence>
<comment type="caution">
    <text evidence="2">The sequence shown here is derived from an EMBL/GenBank/DDBJ whole genome shotgun (WGS) entry which is preliminary data.</text>
</comment>
<evidence type="ECO:0000313" key="2">
    <source>
        <dbReference type="EMBL" id="RRT59301.1"/>
    </source>
</evidence>
<proteinExistence type="predicted"/>
<gene>
    <name evidence="2" type="ORF">B296_00014123</name>
</gene>
<feature type="region of interest" description="Disordered" evidence="1">
    <location>
        <begin position="33"/>
        <end position="55"/>
    </location>
</feature>
<reference evidence="2 3" key="1">
    <citation type="journal article" date="2014" name="Agronomy (Basel)">
        <title>A Draft Genome Sequence for Ensete ventricosum, the Drought-Tolerant Tree Against Hunger.</title>
        <authorList>
            <person name="Harrison J."/>
            <person name="Moore K.A."/>
            <person name="Paszkiewicz K."/>
            <person name="Jones T."/>
            <person name="Grant M."/>
            <person name="Ambacheew D."/>
            <person name="Muzemil S."/>
            <person name="Studholme D.J."/>
        </authorList>
    </citation>
    <scope>NUCLEOTIDE SEQUENCE [LARGE SCALE GENOMIC DNA]</scope>
</reference>
<organism evidence="2 3">
    <name type="scientific">Ensete ventricosum</name>
    <name type="common">Abyssinian banana</name>
    <name type="synonym">Musa ensete</name>
    <dbReference type="NCBI Taxonomy" id="4639"/>
    <lineage>
        <taxon>Eukaryota</taxon>
        <taxon>Viridiplantae</taxon>
        <taxon>Streptophyta</taxon>
        <taxon>Embryophyta</taxon>
        <taxon>Tracheophyta</taxon>
        <taxon>Spermatophyta</taxon>
        <taxon>Magnoliopsida</taxon>
        <taxon>Liliopsida</taxon>
        <taxon>Zingiberales</taxon>
        <taxon>Musaceae</taxon>
        <taxon>Ensete</taxon>
    </lineage>
</organism>
<name>A0A426Z5R4_ENSVE</name>
<sequence length="86" mass="9704">MEALTTDEGGEIEIGEVRGRGKGDLDYYIISTMSEDEMRGNEDENTQEEEEGPSDHCMRNVRLIYVNPLEAGLKAHELVITMREVS</sequence>
<evidence type="ECO:0000256" key="1">
    <source>
        <dbReference type="SAM" id="MobiDB-lite"/>
    </source>
</evidence>
<feature type="compositionally biased region" description="Acidic residues" evidence="1">
    <location>
        <begin position="43"/>
        <end position="52"/>
    </location>
</feature>
<accession>A0A426Z5R4</accession>
<protein>
    <submittedName>
        <fullName evidence="2">Uncharacterized protein</fullName>
    </submittedName>
</protein>